<feature type="transmembrane region" description="Helical" evidence="6">
    <location>
        <begin position="235"/>
        <end position="253"/>
    </location>
</feature>
<dbReference type="EMBL" id="GL832975">
    <property type="protein sequence ID" value="EGD76898.1"/>
    <property type="molecule type" value="Genomic_DNA"/>
</dbReference>
<evidence type="ECO:0000256" key="3">
    <source>
        <dbReference type="ARBA" id="ARBA00022989"/>
    </source>
</evidence>
<sequence length="629" mass="70177">MTATTTAMRWLLAKVAAPFQLDQRAVVLCRVILGTYALVDLFLRLCMSGGIHWYTGSDVDPAAAVAVEDTPHGAWIHKVLFYRGSVEFQTAVFTVHIAIAALFTLGWRPRVTSLLLWLATVCMHGRQECFHDGSDKYFRNLLLWCCFMDLRPPSRPMSQHGSSAPPAPVMRTQLSVGTVGYVLQMCLMYAGVIVLRCQDGHTWFDGTAVGYALGASFATRPPANELVAFPDACKLLSYAGMVGEAIIPVMILLTTRRSTRMRLATIANTAAVHAGIFVMFYLPQWSAFATLATLILLPSVALDWMEVHLPLVARIWATARRPSAQDKQEQQTGDKAADRGGDDQSVSANSAPPTSSPPTSSSWGGRAWRVIGCVLMVYMVHEWLATDARVITSFDDGDIGQALRFYQGWVMFSNPSGYSKWYTVHATVPARFIAQQQQEEEEQLYSYGMLEVDVLASLRQGRVVVTTRDEMERQRTTIPTCTSCLYASWRYERFLHKVQERSHEHLRRRAIWPLSRHWCHVLSGMGQRDTAAGALTLQNGTHVDHVYWGDMGLRTSVNLYRVQPPTPTQNAFTRRRTRTDVDVTIKCFTWPEFNDAPGEERGGGGGGARGTRGSSAEARKQTQQRTQEL</sequence>
<dbReference type="GO" id="GO:0012505">
    <property type="term" value="C:endomembrane system"/>
    <property type="evidence" value="ECO:0007669"/>
    <property type="project" value="UniProtKB-SubCell"/>
</dbReference>
<evidence type="ECO:0000256" key="4">
    <source>
        <dbReference type="ARBA" id="ARBA00023136"/>
    </source>
</evidence>
<proteinExistence type="predicted"/>
<accession>F2UIE9</accession>
<dbReference type="OMA" id="ATRANCL"/>
<evidence type="ECO:0000313" key="8">
    <source>
        <dbReference type="EMBL" id="EGD76898.1"/>
    </source>
</evidence>
<comment type="subcellular location">
    <subcellularLocation>
        <location evidence="1">Endomembrane system</location>
        <topology evidence="1">Multi-pass membrane protein</topology>
    </subcellularLocation>
</comment>
<protein>
    <recommendedName>
        <fullName evidence="7">HTTM-like domain-containing protein</fullName>
    </recommendedName>
</protein>
<dbReference type="InParanoid" id="F2UIE9"/>
<feature type="domain" description="HTTM-like" evidence="7">
    <location>
        <begin position="18"/>
        <end position="301"/>
    </location>
</feature>
<dbReference type="PANTHER" id="PTHR39535:SF2">
    <property type="entry name" value="HTTM DOMAIN-CONTAINING PROTEIN"/>
    <property type="match status" value="1"/>
</dbReference>
<reference evidence="8" key="1">
    <citation type="submission" date="2009-08" db="EMBL/GenBank/DDBJ databases">
        <title>Annotation of Salpingoeca rosetta.</title>
        <authorList>
            <consortium name="The Broad Institute Genome Sequencing Platform"/>
            <person name="Russ C."/>
            <person name="Cuomo C."/>
            <person name="Burger G."/>
            <person name="Gray M.W."/>
            <person name="Holland P.W.H."/>
            <person name="King N."/>
            <person name="Lang F.B.F."/>
            <person name="Roger A.J."/>
            <person name="Ruiz-Trillo I."/>
            <person name="Young S.K."/>
            <person name="Zeng Q."/>
            <person name="Gargeya S."/>
            <person name="Alvarado L."/>
            <person name="Berlin A."/>
            <person name="Chapman S.B."/>
            <person name="Chen Z."/>
            <person name="Freedman E."/>
            <person name="Gellesch M."/>
            <person name="Goldberg J."/>
            <person name="Griggs A."/>
            <person name="Gujja S."/>
            <person name="Heilman E."/>
            <person name="Heiman D."/>
            <person name="Howarth C."/>
            <person name="Mehta T."/>
            <person name="Neiman D."/>
            <person name="Pearson M."/>
            <person name="Roberts A."/>
            <person name="Saif S."/>
            <person name="Shea T."/>
            <person name="Shenoy N."/>
            <person name="Sisk P."/>
            <person name="Stolte C."/>
            <person name="Sykes S."/>
            <person name="White J."/>
            <person name="Yandava C."/>
            <person name="Haas B."/>
            <person name="Nusbaum C."/>
            <person name="Birren B."/>
        </authorList>
    </citation>
    <scope>NUCLEOTIDE SEQUENCE [LARGE SCALE GENOMIC DNA]</scope>
    <source>
        <strain evidence="8">ATCC 50818</strain>
    </source>
</reference>
<feature type="transmembrane region" description="Helical" evidence="6">
    <location>
        <begin position="174"/>
        <end position="195"/>
    </location>
</feature>
<evidence type="ECO:0000256" key="2">
    <source>
        <dbReference type="ARBA" id="ARBA00022692"/>
    </source>
</evidence>
<keyword evidence="4 6" id="KW-0472">Membrane</keyword>
<evidence type="ECO:0000256" key="5">
    <source>
        <dbReference type="SAM" id="MobiDB-lite"/>
    </source>
</evidence>
<dbReference type="OrthoDB" id="43437at2759"/>
<dbReference type="SMART" id="SM00752">
    <property type="entry name" value="HTTM"/>
    <property type="match status" value="1"/>
</dbReference>
<evidence type="ECO:0000256" key="6">
    <source>
        <dbReference type="SAM" id="Phobius"/>
    </source>
</evidence>
<keyword evidence="9" id="KW-1185">Reference proteome</keyword>
<dbReference type="InterPro" id="IPR011020">
    <property type="entry name" value="HTTM-like"/>
</dbReference>
<keyword evidence="3 6" id="KW-1133">Transmembrane helix</keyword>
<dbReference type="AlphaFoldDB" id="F2UIE9"/>
<dbReference type="RefSeq" id="XP_004991269.1">
    <property type="nucleotide sequence ID" value="XM_004991212.1"/>
</dbReference>
<dbReference type="KEGG" id="sre:PTSG_08243"/>
<feature type="transmembrane region" description="Helical" evidence="6">
    <location>
        <begin position="25"/>
        <end position="43"/>
    </location>
</feature>
<keyword evidence="2 6" id="KW-0812">Transmembrane</keyword>
<dbReference type="GeneID" id="16071830"/>
<dbReference type="PANTHER" id="PTHR39535">
    <property type="entry name" value="SPORULATION-DELAYING PROTEIN SDPB"/>
    <property type="match status" value="1"/>
</dbReference>
<gene>
    <name evidence="8" type="ORF">PTSG_08243</name>
</gene>
<dbReference type="Proteomes" id="UP000007799">
    <property type="component" value="Unassembled WGS sequence"/>
</dbReference>
<dbReference type="InterPro" id="IPR052964">
    <property type="entry name" value="Sporulation_signal_mat"/>
</dbReference>
<feature type="region of interest" description="Disordered" evidence="5">
    <location>
        <begin position="323"/>
        <end position="363"/>
    </location>
</feature>
<feature type="transmembrane region" description="Helical" evidence="6">
    <location>
        <begin position="88"/>
        <end position="107"/>
    </location>
</feature>
<feature type="compositionally biased region" description="Low complexity" evidence="5">
    <location>
        <begin position="345"/>
        <end position="362"/>
    </location>
</feature>
<name>F2UIE9_SALR5</name>
<organism evidence="9">
    <name type="scientific">Salpingoeca rosetta (strain ATCC 50818 / BSB-021)</name>
    <dbReference type="NCBI Taxonomy" id="946362"/>
    <lineage>
        <taxon>Eukaryota</taxon>
        <taxon>Choanoflagellata</taxon>
        <taxon>Craspedida</taxon>
        <taxon>Salpingoecidae</taxon>
        <taxon>Salpingoeca</taxon>
    </lineage>
</organism>
<feature type="region of interest" description="Disordered" evidence="5">
    <location>
        <begin position="594"/>
        <end position="629"/>
    </location>
</feature>
<evidence type="ECO:0000313" key="9">
    <source>
        <dbReference type="Proteomes" id="UP000007799"/>
    </source>
</evidence>
<evidence type="ECO:0000256" key="1">
    <source>
        <dbReference type="ARBA" id="ARBA00004127"/>
    </source>
</evidence>
<evidence type="ECO:0000259" key="7">
    <source>
        <dbReference type="SMART" id="SM00752"/>
    </source>
</evidence>